<dbReference type="NCBIfam" id="NF009070">
    <property type="entry name" value="PRK12405.1"/>
    <property type="match status" value="1"/>
</dbReference>
<keyword evidence="6 8" id="KW-1133">Transmembrane helix</keyword>
<dbReference type="NCBIfam" id="TIGR01948">
    <property type="entry name" value="rnfE"/>
    <property type="match status" value="1"/>
</dbReference>
<dbReference type="PATRIC" id="fig|1623450.3.peg.979"/>
<reference evidence="9 10" key="1">
    <citation type="submission" date="2015-03" db="EMBL/GenBank/DDBJ databases">
        <title>Comparative analysis of the OM43 clade including a novel species from Red Sea uncovers genomic and metabolic diversity among marine methylotrophs.</title>
        <authorList>
            <person name="Jimenez-Infante F."/>
            <person name="Ngugi D.K."/>
            <person name="Vinu M."/>
            <person name="Alam I."/>
            <person name="Kamau A."/>
            <person name="Blom J."/>
            <person name="Bajic V.B."/>
            <person name="Stingl U."/>
        </authorList>
    </citation>
    <scope>NUCLEOTIDE SEQUENCE [LARGE SCALE GENOMIC DNA]</scope>
    <source>
        <strain evidence="9 10">MBRSH7</strain>
    </source>
</reference>
<dbReference type="PIRSF" id="PIRSF006102">
    <property type="entry name" value="NQR_DE"/>
    <property type="match status" value="1"/>
</dbReference>
<dbReference type="EMBL" id="CP011002">
    <property type="protein sequence ID" value="AKO66047.1"/>
    <property type="molecule type" value="Genomic_DNA"/>
</dbReference>
<evidence type="ECO:0000256" key="2">
    <source>
        <dbReference type="ARBA" id="ARBA00022448"/>
    </source>
</evidence>
<feature type="transmembrane region" description="Helical" evidence="8">
    <location>
        <begin position="95"/>
        <end position="113"/>
    </location>
</feature>
<evidence type="ECO:0000256" key="4">
    <source>
        <dbReference type="ARBA" id="ARBA00022967"/>
    </source>
</evidence>
<organism evidence="9 10">
    <name type="scientific">Methylophilales bacterium MBRS-H7</name>
    <dbReference type="NCBI Taxonomy" id="1623450"/>
    <lineage>
        <taxon>Bacteria</taxon>
        <taxon>Pseudomonadati</taxon>
        <taxon>Pseudomonadota</taxon>
        <taxon>Betaproteobacteria</taxon>
        <taxon>Nitrosomonadales</taxon>
        <taxon>OM43 clade</taxon>
    </lineage>
</organism>
<dbReference type="PANTHER" id="PTHR30586:SF0">
    <property type="entry name" value="ION-TRANSLOCATING OXIDOREDUCTASE COMPLEX SUBUNIT E"/>
    <property type="match status" value="1"/>
</dbReference>
<evidence type="ECO:0000256" key="1">
    <source>
        <dbReference type="ARBA" id="ARBA00004127"/>
    </source>
</evidence>
<evidence type="ECO:0000256" key="8">
    <source>
        <dbReference type="HAMAP-Rule" id="MF_00478"/>
    </source>
</evidence>
<evidence type="ECO:0000313" key="10">
    <source>
        <dbReference type="Proteomes" id="UP000066549"/>
    </source>
</evidence>
<keyword evidence="8" id="KW-1003">Cell membrane</keyword>
<keyword evidence="4 8" id="KW-1278">Translocase</keyword>
<comment type="function">
    <text evidence="8">Part of a membrane-bound complex that couples electron transfer with translocation of ions across the membrane.</text>
</comment>
<keyword evidence="2 8" id="KW-0813">Transport</keyword>
<dbReference type="GO" id="GO:0005886">
    <property type="term" value="C:plasma membrane"/>
    <property type="evidence" value="ECO:0007669"/>
    <property type="project" value="UniProtKB-SubCell"/>
</dbReference>
<dbReference type="AlphaFoldDB" id="A0A0H4JC27"/>
<name>A0A0H4JC27_9PROT</name>
<keyword evidence="7 8" id="KW-0472">Membrane</keyword>
<keyword evidence="8" id="KW-0997">Cell inner membrane</keyword>
<evidence type="ECO:0000256" key="3">
    <source>
        <dbReference type="ARBA" id="ARBA00022692"/>
    </source>
</evidence>
<evidence type="ECO:0000313" key="9">
    <source>
        <dbReference type="EMBL" id="AKO66047.1"/>
    </source>
</evidence>
<feature type="transmembrane region" description="Helical" evidence="8">
    <location>
        <begin position="20"/>
        <end position="46"/>
    </location>
</feature>
<dbReference type="GO" id="GO:0012505">
    <property type="term" value="C:endomembrane system"/>
    <property type="evidence" value="ECO:0007669"/>
    <property type="project" value="UniProtKB-SubCell"/>
</dbReference>
<dbReference type="HAMAP" id="MF_00478">
    <property type="entry name" value="RsxE_RnfE"/>
    <property type="match status" value="1"/>
</dbReference>
<dbReference type="EC" id="7.-.-.-" evidence="8"/>
<protein>
    <recommendedName>
        <fullName evidence="8">Ion-translocating oxidoreductase complex subunit E</fullName>
        <ecNumber evidence="8">7.-.-.-</ecNumber>
    </recommendedName>
    <alternativeName>
        <fullName evidence="8">Rnf electron transport complex subunit E</fullName>
    </alternativeName>
</protein>
<dbReference type="PANTHER" id="PTHR30586">
    <property type="entry name" value="ELECTRON TRANSPORT COMPLEX PROTEIN RNFE"/>
    <property type="match status" value="1"/>
</dbReference>
<sequence>MIREQLQDGLWKQNAGLVQLLGLCPTLAVTVNITNGVALGVATIFVMMLSNISISPIRNYVPESARVPIFILVIAGLVTIVDLSINALSKPLYDALGIFIPLIVTNCIVLARVEAFASKNSTLPSLYDGFFMGLGLTFVLIILGAVREIVGNGTLFQNLHFLIGDKYEFLTIQLFDSSDGFLLAALPPGAFIALSALILFLNLVNQNR</sequence>
<comment type="subunit">
    <text evidence="8">The complex is composed of six subunits: RnfA, RnfB, RnfC, RnfD, RnfE and RnfG.</text>
</comment>
<keyword evidence="10" id="KW-1185">Reference proteome</keyword>
<gene>
    <name evidence="8" type="primary">rnfE</name>
    <name evidence="9" type="ORF">VI33_04905</name>
</gene>
<accession>A0A0H4JC27</accession>
<evidence type="ECO:0000256" key="6">
    <source>
        <dbReference type="ARBA" id="ARBA00022989"/>
    </source>
</evidence>
<dbReference type="GO" id="GO:0022900">
    <property type="term" value="P:electron transport chain"/>
    <property type="evidence" value="ECO:0007669"/>
    <property type="project" value="UniProtKB-UniRule"/>
</dbReference>
<feature type="transmembrane region" description="Helical" evidence="8">
    <location>
        <begin position="181"/>
        <end position="204"/>
    </location>
</feature>
<evidence type="ECO:0000256" key="5">
    <source>
        <dbReference type="ARBA" id="ARBA00022982"/>
    </source>
</evidence>
<dbReference type="Pfam" id="PF02508">
    <property type="entry name" value="Rnf-Nqr"/>
    <property type="match status" value="1"/>
</dbReference>
<feature type="transmembrane region" description="Helical" evidence="8">
    <location>
        <begin position="67"/>
        <end position="89"/>
    </location>
</feature>
<comment type="similarity">
    <text evidence="8">Belongs to the NqrDE/RnfAE family.</text>
</comment>
<keyword evidence="3 8" id="KW-0812">Transmembrane</keyword>
<dbReference type="OrthoDB" id="9782945at2"/>
<comment type="subcellular location">
    <subcellularLocation>
        <location evidence="8">Cell inner membrane</location>
        <topology evidence="8">Multi-pass membrane protein</topology>
    </subcellularLocation>
    <subcellularLocation>
        <location evidence="1">Endomembrane system</location>
        <topology evidence="1">Multi-pass membrane protein</topology>
    </subcellularLocation>
</comment>
<evidence type="ECO:0000256" key="7">
    <source>
        <dbReference type="ARBA" id="ARBA00023136"/>
    </source>
</evidence>
<dbReference type="InterPro" id="IPR003667">
    <property type="entry name" value="NqrDE/RnfAE"/>
</dbReference>
<proteinExistence type="inferred from homology"/>
<dbReference type="InterPro" id="IPR010968">
    <property type="entry name" value="RnfE"/>
</dbReference>
<feature type="transmembrane region" description="Helical" evidence="8">
    <location>
        <begin position="125"/>
        <end position="146"/>
    </location>
</feature>
<keyword evidence="5 8" id="KW-0249">Electron transport</keyword>
<dbReference type="Proteomes" id="UP000066549">
    <property type="component" value="Chromosome"/>
</dbReference>